<name>A0A7W8D2Y3_9FIRM</name>
<evidence type="ECO:0000256" key="6">
    <source>
        <dbReference type="ARBA" id="ARBA00048178"/>
    </source>
</evidence>
<feature type="domain" description="Zeta toxin" evidence="7">
    <location>
        <begin position="6"/>
        <end position="41"/>
    </location>
</feature>
<reference evidence="8 9" key="1">
    <citation type="submission" date="2020-08" db="EMBL/GenBank/DDBJ databases">
        <title>Genomic Encyclopedia of Type Strains, Phase IV (KMG-IV): sequencing the most valuable type-strain genomes for metagenomic binning, comparative biology and taxonomic classification.</title>
        <authorList>
            <person name="Goeker M."/>
        </authorList>
    </citation>
    <scope>NUCLEOTIDE SEQUENCE [LARGE SCALE GENOMIC DNA]</scope>
    <source>
        <strain evidence="8 9">DSM 26963</strain>
    </source>
</reference>
<evidence type="ECO:0000259" key="7">
    <source>
        <dbReference type="Pfam" id="PF06414"/>
    </source>
</evidence>
<keyword evidence="8" id="KW-0418">Kinase</keyword>
<gene>
    <name evidence="8" type="ORF">HNQ43_000621</name>
</gene>
<evidence type="ECO:0000256" key="2">
    <source>
        <dbReference type="ARBA" id="ARBA00011963"/>
    </source>
</evidence>
<comment type="caution">
    <text evidence="8">The sequence shown here is derived from an EMBL/GenBank/DDBJ whole genome shotgun (WGS) entry which is preliminary data.</text>
</comment>
<sequence>MNQGRIIVITGSPGTGKTTTASIVAKESNMDKSVHMHTDDFFH</sequence>
<keyword evidence="4" id="KW-0067">ATP-binding</keyword>
<keyword evidence="8" id="KW-0808">Transferase</keyword>
<proteinExistence type="inferred from homology"/>
<evidence type="ECO:0000256" key="3">
    <source>
        <dbReference type="ARBA" id="ARBA00022741"/>
    </source>
</evidence>
<evidence type="ECO:0000313" key="8">
    <source>
        <dbReference type="EMBL" id="MBB5184580.1"/>
    </source>
</evidence>
<evidence type="ECO:0000256" key="1">
    <source>
        <dbReference type="ARBA" id="ARBA00009104"/>
    </source>
</evidence>
<protein>
    <recommendedName>
        <fullName evidence="5">UDP-N-acetylglucosamine kinase</fullName>
        <ecNumber evidence="2">2.7.1.176</ecNumber>
    </recommendedName>
    <alternativeName>
        <fullName evidence="5">UDP-N-acetylglucosamine kinase</fullName>
    </alternativeName>
</protein>
<evidence type="ECO:0000313" key="9">
    <source>
        <dbReference type="Proteomes" id="UP000521313"/>
    </source>
</evidence>
<comment type="catalytic activity">
    <reaction evidence="6">
        <text>UDP-N-acetyl-alpha-D-glucosamine + ATP = UDP-N-acetyl-alpha-D-glucosamine 3'-phosphate + ADP + H(+)</text>
        <dbReference type="Rhea" id="RHEA:32671"/>
        <dbReference type="ChEBI" id="CHEBI:15378"/>
        <dbReference type="ChEBI" id="CHEBI:30616"/>
        <dbReference type="ChEBI" id="CHEBI:57705"/>
        <dbReference type="ChEBI" id="CHEBI:64353"/>
        <dbReference type="ChEBI" id="CHEBI:456216"/>
        <dbReference type="EC" id="2.7.1.176"/>
    </reaction>
</comment>
<dbReference type="InterPro" id="IPR027417">
    <property type="entry name" value="P-loop_NTPase"/>
</dbReference>
<dbReference type="SUPFAM" id="SSF52540">
    <property type="entry name" value="P-loop containing nucleoside triphosphate hydrolases"/>
    <property type="match status" value="1"/>
</dbReference>
<dbReference type="InterPro" id="IPR010488">
    <property type="entry name" value="Zeta_toxin_domain"/>
</dbReference>
<dbReference type="Pfam" id="PF06414">
    <property type="entry name" value="Zeta_toxin"/>
    <property type="match status" value="1"/>
</dbReference>
<dbReference type="EC" id="2.7.1.176" evidence="2"/>
<dbReference type="EMBL" id="JACHHD010000005">
    <property type="protein sequence ID" value="MBB5184580.1"/>
    <property type="molecule type" value="Genomic_DNA"/>
</dbReference>
<organism evidence="8 9">
    <name type="scientific">Faecalicoccus acidiformans</name>
    <dbReference type="NCBI Taxonomy" id="915173"/>
    <lineage>
        <taxon>Bacteria</taxon>
        <taxon>Bacillati</taxon>
        <taxon>Bacillota</taxon>
        <taxon>Erysipelotrichia</taxon>
        <taxon>Erysipelotrichales</taxon>
        <taxon>Erysipelotrichaceae</taxon>
        <taxon>Faecalicoccus</taxon>
    </lineage>
</organism>
<evidence type="ECO:0000256" key="4">
    <source>
        <dbReference type="ARBA" id="ARBA00022840"/>
    </source>
</evidence>
<comment type="similarity">
    <text evidence="1">Belongs to the zeta toxin family.</text>
</comment>
<accession>A0A7W8D2Y3</accession>
<dbReference type="RefSeq" id="WP_132587467.1">
    <property type="nucleotide sequence ID" value="NZ_JACHHD010000005.1"/>
</dbReference>
<dbReference type="GO" id="GO:0005524">
    <property type="term" value="F:ATP binding"/>
    <property type="evidence" value="ECO:0007669"/>
    <property type="project" value="UniProtKB-KW"/>
</dbReference>
<dbReference type="GO" id="GO:0016301">
    <property type="term" value="F:kinase activity"/>
    <property type="evidence" value="ECO:0007669"/>
    <property type="project" value="UniProtKB-KW"/>
</dbReference>
<evidence type="ECO:0000256" key="5">
    <source>
        <dbReference type="ARBA" id="ARBA00032897"/>
    </source>
</evidence>
<dbReference type="AlphaFoldDB" id="A0A7W8D2Y3"/>
<dbReference type="Proteomes" id="UP000521313">
    <property type="component" value="Unassembled WGS sequence"/>
</dbReference>
<keyword evidence="3" id="KW-0547">Nucleotide-binding</keyword>
<dbReference type="Gene3D" id="3.40.50.300">
    <property type="entry name" value="P-loop containing nucleotide triphosphate hydrolases"/>
    <property type="match status" value="1"/>
</dbReference>